<feature type="signal peptide" evidence="1">
    <location>
        <begin position="1"/>
        <end position="21"/>
    </location>
</feature>
<dbReference type="Proteomes" id="UP001642540">
    <property type="component" value="Unassembled WGS sequence"/>
</dbReference>
<dbReference type="PROSITE" id="PS51257">
    <property type="entry name" value="PROKAR_LIPOPROTEIN"/>
    <property type="match status" value="1"/>
</dbReference>
<proteinExistence type="predicted"/>
<dbReference type="EMBL" id="CAXLJM020000057">
    <property type="protein sequence ID" value="CAL8118529.1"/>
    <property type="molecule type" value="Genomic_DNA"/>
</dbReference>
<keyword evidence="1" id="KW-0732">Signal</keyword>
<protein>
    <submittedName>
        <fullName evidence="2">Uncharacterized protein</fullName>
    </submittedName>
</protein>
<organism evidence="2 3">
    <name type="scientific">Orchesella dallaii</name>
    <dbReference type="NCBI Taxonomy" id="48710"/>
    <lineage>
        <taxon>Eukaryota</taxon>
        <taxon>Metazoa</taxon>
        <taxon>Ecdysozoa</taxon>
        <taxon>Arthropoda</taxon>
        <taxon>Hexapoda</taxon>
        <taxon>Collembola</taxon>
        <taxon>Entomobryomorpha</taxon>
        <taxon>Entomobryoidea</taxon>
        <taxon>Orchesellidae</taxon>
        <taxon>Orchesellinae</taxon>
        <taxon>Orchesella</taxon>
    </lineage>
</organism>
<feature type="chain" id="PRO_5047480751" evidence="1">
    <location>
        <begin position="22"/>
        <end position="254"/>
    </location>
</feature>
<accession>A0ABP1RA34</accession>
<evidence type="ECO:0000256" key="1">
    <source>
        <dbReference type="SAM" id="SignalP"/>
    </source>
</evidence>
<comment type="caution">
    <text evidence="2">The sequence shown here is derived from an EMBL/GenBank/DDBJ whole genome shotgun (WGS) entry which is preliminary data.</text>
</comment>
<reference evidence="2 3" key="1">
    <citation type="submission" date="2024-08" db="EMBL/GenBank/DDBJ databases">
        <authorList>
            <person name="Cucini C."/>
            <person name="Frati F."/>
        </authorList>
    </citation>
    <scope>NUCLEOTIDE SEQUENCE [LARGE SCALE GENOMIC DNA]</scope>
</reference>
<evidence type="ECO:0000313" key="2">
    <source>
        <dbReference type="EMBL" id="CAL8118529.1"/>
    </source>
</evidence>
<sequence>MKAKNVQISIAFLLCVGAISCLKNKGGSSHHDLEKSNSTEFDFDFQHEENPINHFEKLKNLTEQEKDKLKRLKVCGSLLGQEDLREQLFATCLAEIKSKKDSKSEDQDKSFRKRRNALINDMDYGFNNDYYNLGNSAVEDNNIDDHKQMDIKLKRRPRRQAGISVSGRPKNGHWSMFAAHIRRNPCILSCIWGKQGLINSTGGLDMDAVLDRVENLLILANTTEPKMMASKVVNICITHQQHLMESRPQLFSGI</sequence>
<keyword evidence="3" id="KW-1185">Reference proteome</keyword>
<name>A0ABP1RA34_9HEXA</name>
<gene>
    <name evidence="2" type="ORF">ODALV1_LOCUS18174</name>
</gene>
<evidence type="ECO:0000313" key="3">
    <source>
        <dbReference type="Proteomes" id="UP001642540"/>
    </source>
</evidence>